<reference evidence="1" key="1">
    <citation type="submission" date="2020-10" db="EMBL/GenBank/DDBJ databases">
        <authorList>
            <person name="Gilroy R."/>
        </authorList>
    </citation>
    <scope>NUCLEOTIDE SEQUENCE</scope>
    <source>
        <strain evidence="1">13361</strain>
    </source>
</reference>
<comment type="caution">
    <text evidence="1">The sequence shown here is derived from an EMBL/GenBank/DDBJ whole genome shotgun (WGS) entry which is preliminary data.</text>
</comment>
<sequence length="114" mass="12870">MEMETEQNVTLHPVLAMHGYSMDFSQAPGKATYRFRVESGDIEIHHNSFDGRCGMWTLPPESGDAPVKVLHAGDEAEITFDSRIHDLAPDYIEISNSRYRKPAVFSFRRVKASA</sequence>
<evidence type="ECO:0000313" key="1">
    <source>
        <dbReference type="EMBL" id="HIQ67049.1"/>
    </source>
</evidence>
<gene>
    <name evidence="1" type="ORF">IAB74_00880</name>
</gene>
<protein>
    <submittedName>
        <fullName evidence="1">Uncharacterized protein</fullName>
    </submittedName>
</protein>
<proteinExistence type="predicted"/>
<dbReference type="Proteomes" id="UP000886796">
    <property type="component" value="Unassembled WGS sequence"/>
</dbReference>
<evidence type="ECO:0000313" key="2">
    <source>
        <dbReference type="Proteomes" id="UP000886796"/>
    </source>
</evidence>
<accession>A0A9D0Z0S4</accession>
<organism evidence="1 2">
    <name type="scientific">Candidatus Faecousia excrementigallinarum</name>
    <dbReference type="NCBI Taxonomy" id="2840806"/>
    <lineage>
        <taxon>Bacteria</taxon>
        <taxon>Bacillati</taxon>
        <taxon>Bacillota</taxon>
        <taxon>Clostridia</taxon>
        <taxon>Eubacteriales</taxon>
        <taxon>Oscillospiraceae</taxon>
        <taxon>Faecousia</taxon>
    </lineage>
</organism>
<dbReference type="EMBL" id="DVFK01000012">
    <property type="protein sequence ID" value="HIQ67049.1"/>
    <property type="molecule type" value="Genomic_DNA"/>
</dbReference>
<name>A0A9D0Z0S4_9FIRM</name>
<reference evidence="1" key="2">
    <citation type="journal article" date="2021" name="PeerJ">
        <title>Extensive microbial diversity within the chicken gut microbiome revealed by metagenomics and culture.</title>
        <authorList>
            <person name="Gilroy R."/>
            <person name="Ravi A."/>
            <person name="Getino M."/>
            <person name="Pursley I."/>
            <person name="Horton D.L."/>
            <person name="Alikhan N.F."/>
            <person name="Baker D."/>
            <person name="Gharbi K."/>
            <person name="Hall N."/>
            <person name="Watson M."/>
            <person name="Adriaenssens E.M."/>
            <person name="Foster-Nyarko E."/>
            <person name="Jarju S."/>
            <person name="Secka A."/>
            <person name="Antonio M."/>
            <person name="Oren A."/>
            <person name="Chaudhuri R.R."/>
            <person name="La Ragione R."/>
            <person name="Hildebrand F."/>
            <person name="Pallen M.J."/>
        </authorList>
    </citation>
    <scope>NUCLEOTIDE SEQUENCE</scope>
    <source>
        <strain evidence="1">13361</strain>
    </source>
</reference>
<dbReference type="AlphaFoldDB" id="A0A9D0Z0S4"/>